<organism evidence="5 6">
    <name type="scientific">Agathobaculum butyriciproducens</name>
    <dbReference type="NCBI Taxonomy" id="1628085"/>
    <lineage>
        <taxon>Bacteria</taxon>
        <taxon>Bacillati</taxon>
        <taxon>Bacillota</taxon>
        <taxon>Clostridia</taxon>
        <taxon>Eubacteriales</taxon>
        <taxon>Butyricicoccaceae</taxon>
        <taxon>Agathobaculum</taxon>
    </lineage>
</organism>
<evidence type="ECO:0000313" key="5">
    <source>
        <dbReference type="EMBL" id="MCC2177210.1"/>
    </source>
</evidence>
<dbReference type="GO" id="GO:0050518">
    <property type="term" value="F:2-C-methyl-D-erythritol 4-phosphate cytidylyltransferase activity"/>
    <property type="evidence" value="ECO:0007669"/>
    <property type="project" value="UniProtKB-UniRule"/>
</dbReference>
<feature type="site" description="Positions MEP for the nucleophilic attack" evidence="4">
    <location>
        <position position="163"/>
    </location>
</feature>
<reference evidence="5 6" key="1">
    <citation type="submission" date="2021-10" db="EMBL/GenBank/DDBJ databases">
        <title>Anaerobic single-cell dispensing facilitates the cultivation of human gut bacteria.</title>
        <authorList>
            <person name="Afrizal A."/>
        </authorList>
    </citation>
    <scope>NUCLEOTIDE SEQUENCE [LARGE SCALE GENOMIC DNA]</scope>
    <source>
        <strain evidence="5 6">CLA-AA-H270</strain>
    </source>
</reference>
<keyword evidence="3 4" id="KW-0414">Isoprene biosynthesis</keyword>
<dbReference type="GeneID" id="98659975"/>
<keyword evidence="2 4" id="KW-0548">Nucleotidyltransferase</keyword>
<keyword evidence="6" id="KW-1185">Reference proteome</keyword>
<dbReference type="NCBIfam" id="TIGR00453">
    <property type="entry name" value="ispD"/>
    <property type="match status" value="1"/>
</dbReference>
<comment type="caution">
    <text evidence="5">The sequence shown here is derived from an EMBL/GenBank/DDBJ whole genome shotgun (WGS) entry which is preliminary data.</text>
</comment>
<evidence type="ECO:0000256" key="1">
    <source>
        <dbReference type="ARBA" id="ARBA00022679"/>
    </source>
</evidence>
<sequence>MLGKRRKKTDLPAVCAVIVAAGSSRRMGGENKLLLEIDGVPVLARTLSSFQKCAAIRDIVLVCREQDIMPYTELAKAFSIDKLCTVTRGGETRTESVLAGITAAPENAVLVAVHDGARPLVSEAVITEAVTTAAEYGAAAPVVPVKDSIKRIEDGNIAADVARDTLAAVQTPQVFRKDLLRRALTSAAERGYSFTDDCAAVESLGTIVKATHGSYQNIKITTPEDILVAEALLTREDK</sequence>
<dbReference type="InterPro" id="IPR034683">
    <property type="entry name" value="IspD/TarI"/>
</dbReference>
<dbReference type="PANTHER" id="PTHR32125:SF4">
    <property type="entry name" value="2-C-METHYL-D-ERYTHRITOL 4-PHOSPHATE CYTIDYLYLTRANSFERASE, CHLOROPLASTIC"/>
    <property type="match status" value="1"/>
</dbReference>
<keyword evidence="1 4" id="KW-0808">Transferase</keyword>
<dbReference type="FunFam" id="3.90.550.10:FF:000003">
    <property type="entry name" value="2-C-methyl-D-erythritol 4-phosphate cytidylyltransferase"/>
    <property type="match status" value="1"/>
</dbReference>
<dbReference type="InterPro" id="IPR001228">
    <property type="entry name" value="IspD"/>
</dbReference>
<evidence type="ECO:0000256" key="2">
    <source>
        <dbReference type="ARBA" id="ARBA00022695"/>
    </source>
</evidence>
<feature type="site" description="Transition state stabilizer" evidence="4">
    <location>
        <position position="26"/>
    </location>
</feature>
<dbReference type="PANTHER" id="PTHR32125">
    <property type="entry name" value="2-C-METHYL-D-ERYTHRITOL 4-PHOSPHATE CYTIDYLYLTRANSFERASE, CHLOROPLASTIC"/>
    <property type="match status" value="1"/>
</dbReference>
<feature type="site" description="Transition state stabilizer" evidence="4">
    <location>
        <position position="32"/>
    </location>
</feature>
<proteinExistence type="inferred from homology"/>
<comment type="similarity">
    <text evidence="4">Belongs to the IspD/TarI cytidylyltransferase family. IspD subfamily.</text>
</comment>
<dbReference type="EC" id="2.7.7.60" evidence="4"/>
<dbReference type="InterPro" id="IPR029044">
    <property type="entry name" value="Nucleotide-diphossugar_trans"/>
</dbReference>
<dbReference type="AlphaFoldDB" id="A0AAW4W7X5"/>
<dbReference type="InterPro" id="IPR050088">
    <property type="entry name" value="IspD/TarI_cytidylyltransf_bact"/>
</dbReference>
<accession>A0AAW4W7X5</accession>
<dbReference type="HAMAP" id="MF_00108">
    <property type="entry name" value="IspD"/>
    <property type="match status" value="1"/>
</dbReference>
<comment type="pathway">
    <text evidence="4">Isoprenoid biosynthesis; isopentenyl diphosphate biosynthesis via DXP pathway; isopentenyl diphosphate from 1-deoxy-D-xylulose 5-phosphate: step 2/6.</text>
</comment>
<name>A0AAW4W7X5_9FIRM</name>
<dbReference type="Gene3D" id="3.90.550.10">
    <property type="entry name" value="Spore Coat Polysaccharide Biosynthesis Protein SpsA, Chain A"/>
    <property type="match status" value="1"/>
</dbReference>
<dbReference type="Proteomes" id="UP001298753">
    <property type="component" value="Unassembled WGS sequence"/>
</dbReference>
<dbReference type="GO" id="GO:0019288">
    <property type="term" value="P:isopentenyl diphosphate biosynthetic process, methylerythritol 4-phosphate pathway"/>
    <property type="evidence" value="ECO:0007669"/>
    <property type="project" value="UniProtKB-UniRule"/>
</dbReference>
<evidence type="ECO:0000313" key="6">
    <source>
        <dbReference type="Proteomes" id="UP001298753"/>
    </source>
</evidence>
<evidence type="ECO:0000256" key="3">
    <source>
        <dbReference type="ARBA" id="ARBA00023229"/>
    </source>
</evidence>
<feature type="site" description="Positions MEP for the nucleophilic attack" evidence="4">
    <location>
        <position position="219"/>
    </location>
</feature>
<dbReference type="EMBL" id="JAJEPX010000025">
    <property type="protein sequence ID" value="MCC2177210.1"/>
    <property type="molecule type" value="Genomic_DNA"/>
</dbReference>
<gene>
    <name evidence="4 5" type="primary">ispD</name>
    <name evidence="5" type="ORF">LKD22_08745</name>
</gene>
<protein>
    <recommendedName>
        <fullName evidence="4">2-C-methyl-D-erythritol 4-phosphate cytidylyltransferase</fullName>
        <ecNumber evidence="4">2.7.7.60</ecNumber>
    </recommendedName>
    <alternativeName>
        <fullName evidence="4">4-diphosphocytidyl-2C-methyl-D-erythritol synthase</fullName>
    </alternativeName>
    <alternativeName>
        <fullName evidence="4">MEP cytidylyltransferase</fullName>
        <shortName evidence="4">MCT</shortName>
    </alternativeName>
</protein>
<dbReference type="RefSeq" id="WP_227600848.1">
    <property type="nucleotide sequence ID" value="NZ_JAJEPX010000025.1"/>
</dbReference>
<dbReference type="Pfam" id="PF01128">
    <property type="entry name" value="IspD"/>
    <property type="match status" value="1"/>
</dbReference>
<comment type="catalytic activity">
    <reaction evidence="4">
        <text>2-C-methyl-D-erythritol 4-phosphate + CTP + H(+) = 4-CDP-2-C-methyl-D-erythritol + diphosphate</text>
        <dbReference type="Rhea" id="RHEA:13429"/>
        <dbReference type="ChEBI" id="CHEBI:15378"/>
        <dbReference type="ChEBI" id="CHEBI:33019"/>
        <dbReference type="ChEBI" id="CHEBI:37563"/>
        <dbReference type="ChEBI" id="CHEBI:57823"/>
        <dbReference type="ChEBI" id="CHEBI:58262"/>
        <dbReference type="EC" id="2.7.7.60"/>
    </reaction>
</comment>
<evidence type="ECO:0000256" key="4">
    <source>
        <dbReference type="HAMAP-Rule" id="MF_00108"/>
    </source>
</evidence>
<comment type="function">
    <text evidence="4">Catalyzes the formation of 4-diphosphocytidyl-2-C-methyl-D-erythritol from CTP and 2-C-methyl-D-erythritol 4-phosphate (MEP).</text>
</comment>
<dbReference type="CDD" id="cd02516">
    <property type="entry name" value="CDP-ME_synthetase"/>
    <property type="match status" value="1"/>
</dbReference>
<dbReference type="SUPFAM" id="SSF53448">
    <property type="entry name" value="Nucleotide-diphospho-sugar transferases"/>
    <property type="match status" value="1"/>
</dbReference>